<gene>
    <name evidence="3" type="ORF">BC349_11490</name>
</gene>
<proteinExistence type="predicted"/>
<dbReference type="PROSITE" id="PS51257">
    <property type="entry name" value="PROKAR_LIPOPROTEIN"/>
    <property type="match status" value="1"/>
</dbReference>
<dbReference type="InterPro" id="IPR036761">
    <property type="entry name" value="TTHA0802/YceI-like_sf"/>
</dbReference>
<name>A0ABR7M9H1_9BACT</name>
<dbReference type="EMBL" id="MBUA01000023">
    <property type="protein sequence ID" value="MBC6491675.1"/>
    <property type="molecule type" value="Genomic_DNA"/>
</dbReference>
<evidence type="ECO:0000259" key="2">
    <source>
        <dbReference type="SMART" id="SM00867"/>
    </source>
</evidence>
<evidence type="ECO:0000256" key="1">
    <source>
        <dbReference type="SAM" id="SignalP"/>
    </source>
</evidence>
<evidence type="ECO:0000313" key="3">
    <source>
        <dbReference type="EMBL" id="MBC6491675.1"/>
    </source>
</evidence>
<dbReference type="InterPro" id="IPR007372">
    <property type="entry name" value="Lipid/polyisoprenoid-bd_YceI"/>
</dbReference>
<accession>A0ABR7M9H1</accession>
<keyword evidence="1" id="KW-0732">Signal</keyword>
<keyword evidence="4" id="KW-1185">Reference proteome</keyword>
<reference evidence="3 4" key="1">
    <citation type="submission" date="2016-07" db="EMBL/GenBank/DDBJ databases">
        <title>Genome analysis of Flavihumibacter stibioxidans YS-17.</title>
        <authorList>
            <person name="Shi K."/>
            <person name="Han Y."/>
            <person name="Wang G."/>
        </authorList>
    </citation>
    <scope>NUCLEOTIDE SEQUENCE [LARGE SCALE GENOMIC DNA]</scope>
    <source>
        <strain evidence="3 4">YS-17</strain>
    </source>
</reference>
<protein>
    <recommendedName>
        <fullName evidence="2">Lipid/polyisoprenoid-binding YceI-like domain-containing protein</fullName>
    </recommendedName>
</protein>
<dbReference type="PANTHER" id="PTHR34406:SF1">
    <property type="entry name" value="PROTEIN YCEI"/>
    <property type="match status" value="1"/>
</dbReference>
<dbReference type="Proteomes" id="UP000765802">
    <property type="component" value="Unassembled WGS sequence"/>
</dbReference>
<organism evidence="3 4">
    <name type="scientific">Flavihumibacter stibioxidans</name>
    <dbReference type="NCBI Taxonomy" id="1834163"/>
    <lineage>
        <taxon>Bacteria</taxon>
        <taxon>Pseudomonadati</taxon>
        <taxon>Bacteroidota</taxon>
        <taxon>Chitinophagia</taxon>
        <taxon>Chitinophagales</taxon>
        <taxon>Chitinophagaceae</taxon>
        <taxon>Flavihumibacter</taxon>
    </lineage>
</organism>
<dbReference type="RefSeq" id="WP_187256998.1">
    <property type="nucleotide sequence ID" value="NZ_JBHULF010000007.1"/>
</dbReference>
<dbReference type="PANTHER" id="PTHR34406">
    <property type="entry name" value="PROTEIN YCEI"/>
    <property type="match status" value="1"/>
</dbReference>
<dbReference type="Pfam" id="PF04264">
    <property type="entry name" value="YceI"/>
    <property type="match status" value="1"/>
</dbReference>
<feature type="domain" description="Lipid/polyisoprenoid-binding YceI-like" evidence="2">
    <location>
        <begin position="42"/>
        <end position="212"/>
    </location>
</feature>
<feature type="signal peptide" evidence="1">
    <location>
        <begin position="1"/>
        <end position="23"/>
    </location>
</feature>
<feature type="chain" id="PRO_5045440512" description="Lipid/polyisoprenoid-binding YceI-like domain-containing protein" evidence="1">
    <location>
        <begin position="24"/>
        <end position="214"/>
    </location>
</feature>
<dbReference type="Gene3D" id="2.40.128.110">
    <property type="entry name" value="Lipid/polyisoprenoid-binding, YceI-like"/>
    <property type="match status" value="1"/>
</dbReference>
<dbReference type="SMART" id="SM00867">
    <property type="entry name" value="YceI"/>
    <property type="match status" value="1"/>
</dbReference>
<evidence type="ECO:0000313" key="4">
    <source>
        <dbReference type="Proteomes" id="UP000765802"/>
    </source>
</evidence>
<comment type="caution">
    <text evidence="3">The sequence shown here is derived from an EMBL/GenBank/DDBJ whole genome shotgun (WGS) entry which is preliminary data.</text>
</comment>
<sequence length="214" mass="22566">MKKAIFAAAALAALTTACNTAPEADSATTTEKQEAAAATGASFGIDTTNSSVQWLGTKPIGQHTGTFKVSNGNFSVAEGNISAGSFTIDINSLTNIDLKPGEGKEKLEGHLKSADFFDVAKYPTAKFEITAVEPLTNDSTATHKISGNLTLKDSTKNVTFPAKLTIAENNVQAAASFNIDRTQWGLFYGNDQSLGDSFVRPEVNITLNITANKL</sequence>
<dbReference type="SUPFAM" id="SSF101874">
    <property type="entry name" value="YceI-like"/>
    <property type="match status" value="1"/>
</dbReference>